<feature type="chain" id="PRO_5045602234" evidence="1">
    <location>
        <begin position="17"/>
        <end position="297"/>
    </location>
</feature>
<dbReference type="InterPro" id="IPR050492">
    <property type="entry name" value="Bact_metal-bind_prot9"/>
</dbReference>
<evidence type="ECO:0000256" key="1">
    <source>
        <dbReference type="SAM" id="SignalP"/>
    </source>
</evidence>
<dbReference type="Proteomes" id="UP001165541">
    <property type="component" value="Unassembled WGS sequence"/>
</dbReference>
<keyword evidence="3" id="KW-1185">Reference proteome</keyword>
<evidence type="ECO:0000313" key="3">
    <source>
        <dbReference type="Proteomes" id="UP001165541"/>
    </source>
</evidence>
<dbReference type="CDD" id="cd01145">
    <property type="entry name" value="TroA_c"/>
    <property type="match status" value="1"/>
</dbReference>
<comment type="caution">
    <text evidence="2">The sequence shown here is derived from an EMBL/GenBank/DDBJ whole genome shotgun (WGS) entry which is preliminary data.</text>
</comment>
<dbReference type="EMBL" id="JAMKFE010000001">
    <property type="protein sequence ID" value="MCM5678145.1"/>
    <property type="molecule type" value="Genomic_DNA"/>
</dbReference>
<keyword evidence="1" id="KW-0732">Signal</keyword>
<dbReference type="PANTHER" id="PTHR42953:SF2">
    <property type="entry name" value="ADHESION PROTEIN"/>
    <property type="match status" value="1"/>
</dbReference>
<organism evidence="2 3">
    <name type="scientific">Caldimonas mangrovi</name>
    <dbReference type="NCBI Taxonomy" id="2944811"/>
    <lineage>
        <taxon>Bacteria</taxon>
        <taxon>Pseudomonadati</taxon>
        <taxon>Pseudomonadota</taxon>
        <taxon>Betaproteobacteria</taxon>
        <taxon>Burkholderiales</taxon>
        <taxon>Sphaerotilaceae</taxon>
        <taxon>Caldimonas</taxon>
    </lineage>
</organism>
<gene>
    <name evidence="2" type="ORF">M8A51_01190</name>
</gene>
<dbReference type="Gene3D" id="3.40.50.1980">
    <property type="entry name" value="Nitrogenase molybdenum iron protein domain"/>
    <property type="match status" value="2"/>
</dbReference>
<reference evidence="2" key="1">
    <citation type="submission" date="2022-05" db="EMBL/GenBank/DDBJ databases">
        <title>Schlegelella sp. nov., isolated from mangrove soil.</title>
        <authorList>
            <person name="Liu Y."/>
            <person name="Ge X."/>
            <person name="Liu W."/>
        </authorList>
    </citation>
    <scope>NUCLEOTIDE SEQUENCE</scope>
    <source>
        <strain evidence="2">S2-27</strain>
    </source>
</reference>
<dbReference type="InterPro" id="IPR006127">
    <property type="entry name" value="ZnuA-like"/>
</dbReference>
<feature type="signal peptide" evidence="1">
    <location>
        <begin position="1"/>
        <end position="16"/>
    </location>
</feature>
<evidence type="ECO:0000313" key="2">
    <source>
        <dbReference type="EMBL" id="MCM5678145.1"/>
    </source>
</evidence>
<protein>
    <submittedName>
        <fullName evidence="2">Zinc ABC transporter substrate-binding protein</fullName>
    </submittedName>
</protein>
<name>A0ABT0YHF7_9BURK</name>
<dbReference type="SUPFAM" id="SSF53807">
    <property type="entry name" value="Helical backbone' metal receptor"/>
    <property type="match status" value="1"/>
</dbReference>
<dbReference type="PANTHER" id="PTHR42953">
    <property type="entry name" value="HIGH-AFFINITY ZINC UPTAKE SYSTEM PROTEIN ZNUA-RELATED"/>
    <property type="match status" value="1"/>
</dbReference>
<proteinExistence type="predicted"/>
<dbReference type="RefSeq" id="WP_251776291.1">
    <property type="nucleotide sequence ID" value="NZ_JAMKFE010000001.1"/>
</dbReference>
<dbReference type="Pfam" id="PF01297">
    <property type="entry name" value="ZnuA"/>
    <property type="match status" value="1"/>
</dbReference>
<accession>A0ABT0YHF7</accession>
<sequence>MAATLMWLVPLSSAQALDVFTCEPEWAALVKALAPDARVTSATHARQDPHHIEARPALISALRRAQLAVCTGASLEAGWLPVLQQRAGNASVQEGRAGMFYAASVVHLAHAHEHVDRSMGDVHAEGNPHLHLDPRRLKQVASALADRLARVDPANAAIYRDRHRAWATDWDRRIEAWEDKAGPLAGTAVVAQHTAFSYLWEWLGIEQVADLEPKPGLPPTPSHLRQVLQRVRDTPPAAVVQALYQDPQAGQWLVGQIGTPLLVLPATVTPDGPARTLEGLYDTLIDELLRAAAKPKP</sequence>